<dbReference type="Pfam" id="PF07969">
    <property type="entry name" value="Amidohydro_3"/>
    <property type="match status" value="1"/>
</dbReference>
<sequence length="399" mass="41359">MEQCDRRRFTGVRPLGGAARDLVIEGGRFVDTGGHAGVEEECGGGGLLALPAPVDAHIHPDKTTWGGPWLDREPAETLAELIAYDASVRTGMAPVAERAGALFDHAIAHGTRALRAHADVAPQFGVDNVRGVRAAADARAHLLDVQVVAFPQLGVRAAPGTDVLLEKALDDGADLVGGLDPVGFDGDRDGQLDLLFALAERRDVGLDIHLHDRGPVGVDQITEIARRTVAAGLEGRVTVSHAFALDGLEPAQLALVAAQLVEAGVTVTTCALGADPLVPFAALTRAGAAVAIGSDGVCDPWTPFGNAQLLDRAHLLAYRSDARTDAELAACYALVADGGADLLGLDRVAFRPGDPADFILVDAPSVAQAVVRRPVPRMVVRGGRVIARDGELVEGGGAP</sequence>
<evidence type="ECO:0000313" key="3">
    <source>
        <dbReference type="Proteomes" id="UP001354931"/>
    </source>
</evidence>
<dbReference type="RefSeq" id="WP_326022031.1">
    <property type="nucleotide sequence ID" value="NZ_JAOZYC010000165.1"/>
</dbReference>
<dbReference type="NCBIfam" id="NF004636">
    <property type="entry name" value="PRK05985.1"/>
    <property type="match status" value="1"/>
</dbReference>
<dbReference type="Proteomes" id="UP001354931">
    <property type="component" value="Unassembled WGS sequence"/>
</dbReference>
<dbReference type="Gene3D" id="3.20.20.140">
    <property type="entry name" value="Metal-dependent hydrolases"/>
    <property type="match status" value="1"/>
</dbReference>
<comment type="caution">
    <text evidence="2">The sequence shown here is derived from an EMBL/GenBank/DDBJ whole genome shotgun (WGS) entry which is preliminary data.</text>
</comment>
<accession>A0ABU6FER4</accession>
<dbReference type="PANTHER" id="PTHR32027">
    <property type="entry name" value="CYTOSINE DEAMINASE"/>
    <property type="match status" value="1"/>
</dbReference>
<dbReference type="CDD" id="cd01293">
    <property type="entry name" value="Bact_CD"/>
    <property type="match status" value="1"/>
</dbReference>
<organism evidence="2 3">
    <name type="scientific">Streptomyces endophyticus</name>
    <dbReference type="NCBI Taxonomy" id="714166"/>
    <lineage>
        <taxon>Bacteria</taxon>
        <taxon>Bacillati</taxon>
        <taxon>Actinomycetota</taxon>
        <taxon>Actinomycetes</taxon>
        <taxon>Kitasatosporales</taxon>
        <taxon>Streptomycetaceae</taxon>
        <taxon>Streptomyces</taxon>
    </lineage>
</organism>
<dbReference type="SUPFAM" id="SSF51338">
    <property type="entry name" value="Composite domain of metallo-dependent hydrolases"/>
    <property type="match status" value="1"/>
</dbReference>
<dbReference type="PANTHER" id="PTHR32027:SF9">
    <property type="entry name" value="BLL3847 PROTEIN"/>
    <property type="match status" value="1"/>
</dbReference>
<gene>
    <name evidence="2" type="ORF">OKJ99_34000</name>
</gene>
<dbReference type="InterPro" id="IPR052349">
    <property type="entry name" value="Metallo-hydrolase_Enzymes"/>
</dbReference>
<dbReference type="Gene3D" id="2.30.40.10">
    <property type="entry name" value="Urease, subunit C, domain 1"/>
    <property type="match status" value="1"/>
</dbReference>
<evidence type="ECO:0000259" key="1">
    <source>
        <dbReference type="Pfam" id="PF07969"/>
    </source>
</evidence>
<dbReference type="EMBL" id="JAOZYC010000165">
    <property type="protein sequence ID" value="MEB8342519.1"/>
    <property type="molecule type" value="Genomic_DNA"/>
</dbReference>
<dbReference type="SUPFAM" id="SSF51556">
    <property type="entry name" value="Metallo-dependent hydrolases"/>
    <property type="match status" value="1"/>
</dbReference>
<keyword evidence="3" id="KW-1185">Reference proteome</keyword>
<evidence type="ECO:0000313" key="2">
    <source>
        <dbReference type="EMBL" id="MEB8342519.1"/>
    </source>
</evidence>
<dbReference type="InterPro" id="IPR032466">
    <property type="entry name" value="Metal_Hydrolase"/>
</dbReference>
<dbReference type="InterPro" id="IPR011059">
    <property type="entry name" value="Metal-dep_hydrolase_composite"/>
</dbReference>
<protein>
    <submittedName>
        <fullName evidence="2">Amidohydrolase</fullName>
    </submittedName>
</protein>
<feature type="domain" description="Amidohydrolase 3" evidence="1">
    <location>
        <begin position="119"/>
        <end position="386"/>
    </location>
</feature>
<reference evidence="2 3" key="1">
    <citation type="submission" date="2022-10" db="EMBL/GenBank/DDBJ databases">
        <authorList>
            <person name="Xie J."/>
            <person name="Shen N."/>
        </authorList>
    </citation>
    <scope>NUCLEOTIDE SEQUENCE [LARGE SCALE GENOMIC DNA]</scope>
    <source>
        <strain evidence="2 3">YIM65594</strain>
    </source>
</reference>
<dbReference type="InterPro" id="IPR013108">
    <property type="entry name" value="Amidohydro_3"/>
</dbReference>
<proteinExistence type="predicted"/>
<name>A0ABU6FER4_9ACTN</name>